<keyword evidence="3" id="KW-1185">Reference proteome</keyword>
<keyword evidence="1" id="KW-0812">Transmembrane</keyword>
<gene>
    <name evidence="2" type="ORF">AAW01_11895</name>
</gene>
<keyword evidence="1" id="KW-0472">Membrane</keyword>
<evidence type="ECO:0000313" key="2">
    <source>
        <dbReference type="EMBL" id="KLE32105.1"/>
    </source>
</evidence>
<dbReference type="RefSeq" id="WP_047007453.1">
    <property type="nucleotide sequence ID" value="NZ_CP018097.1"/>
</dbReference>
<comment type="subcellular location">
    <subcellularLocation>
        <location evidence="1">Cell membrane</location>
        <topology evidence="1">Multi-pass membrane protein</topology>
    </subcellularLocation>
</comment>
<keyword evidence="1" id="KW-1133">Transmembrane helix</keyword>
<evidence type="ECO:0000313" key="3">
    <source>
        <dbReference type="Proteomes" id="UP000053070"/>
    </source>
</evidence>
<sequence>MSARRIPIIATIIVVAAAAVMVVLGFWQLDRREEKAAQIAQYAVAADLPTIERFPDAALFRDPSRFESLLFRTVRMDCSNARRWRGVAGRSENGHSGYAHRYLCQQSPFGMNGEPDPDSPDIHATIGWSRGPQEPEWSGDVVIGVLAPAGDDYEVVLTQPQAGLEALARPDPGDLPNNHLAYAGQWFFFALTSLVIYWLALRRRWRDQG</sequence>
<dbReference type="Pfam" id="PF02104">
    <property type="entry name" value="SURF1"/>
    <property type="match status" value="1"/>
</dbReference>
<name>A0A0G9MN18_9SPHN</name>
<dbReference type="Proteomes" id="UP000053070">
    <property type="component" value="Unassembled WGS sequence"/>
</dbReference>
<comment type="similarity">
    <text evidence="1">Belongs to the SURF1 family.</text>
</comment>
<keyword evidence="1" id="KW-1003">Cell membrane</keyword>
<evidence type="ECO:0000256" key="1">
    <source>
        <dbReference type="RuleBase" id="RU363076"/>
    </source>
</evidence>
<dbReference type="KEGG" id="egn:BMF35_a1374"/>
<proteinExistence type="inferred from homology"/>
<dbReference type="STRING" id="502682.BMF35_a1374"/>
<accession>A0A0G9MN18</accession>
<reference evidence="2 3" key="1">
    <citation type="submission" date="2015-04" db="EMBL/GenBank/DDBJ databases">
        <title>The draft genome sequence of Erythrobacr gangjinensis K7-2.</title>
        <authorList>
            <person name="Zhuang L."/>
            <person name="Liu Y."/>
            <person name="Shao Z."/>
        </authorList>
    </citation>
    <scope>NUCLEOTIDE SEQUENCE [LARGE SCALE GENOMIC DNA]</scope>
    <source>
        <strain evidence="2 3">K7-2</strain>
    </source>
</reference>
<dbReference type="InterPro" id="IPR002994">
    <property type="entry name" value="Surf1/Shy1"/>
</dbReference>
<feature type="transmembrane region" description="Helical" evidence="1">
    <location>
        <begin position="180"/>
        <end position="200"/>
    </location>
</feature>
<comment type="caution">
    <text evidence="2">The sequence shown here is derived from an EMBL/GenBank/DDBJ whole genome shotgun (WGS) entry which is preliminary data.</text>
</comment>
<dbReference type="AlphaFoldDB" id="A0A0G9MN18"/>
<dbReference type="OrthoDB" id="6079986at2"/>
<protein>
    <recommendedName>
        <fullName evidence="1">SURF1-like protein</fullName>
    </recommendedName>
</protein>
<dbReference type="GO" id="GO:0005886">
    <property type="term" value="C:plasma membrane"/>
    <property type="evidence" value="ECO:0007669"/>
    <property type="project" value="UniProtKB-SubCell"/>
</dbReference>
<organism evidence="2 3">
    <name type="scientific">Aurantiacibacter gangjinensis</name>
    <dbReference type="NCBI Taxonomy" id="502682"/>
    <lineage>
        <taxon>Bacteria</taxon>
        <taxon>Pseudomonadati</taxon>
        <taxon>Pseudomonadota</taxon>
        <taxon>Alphaproteobacteria</taxon>
        <taxon>Sphingomonadales</taxon>
        <taxon>Erythrobacteraceae</taxon>
        <taxon>Aurantiacibacter</taxon>
    </lineage>
</organism>
<feature type="transmembrane region" description="Helical" evidence="1">
    <location>
        <begin position="7"/>
        <end position="27"/>
    </location>
</feature>
<dbReference type="EMBL" id="LBHC01000002">
    <property type="protein sequence ID" value="KLE32105.1"/>
    <property type="molecule type" value="Genomic_DNA"/>
</dbReference>
<dbReference type="PATRIC" id="fig|502682.8.peg.2426"/>